<keyword evidence="1" id="KW-0472">Membrane</keyword>
<keyword evidence="1" id="KW-1133">Transmembrane helix</keyword>
<dbReference type="RefSeq" id="XP_033456507.1">
    <property type="nucleotide sequence ID" value="XM_033608550.1"/>
</dbReference>
<gene>
    <name evidence="3" type="ORF">K489DRAFT_434214</name>
</gene>
<protein>
    <submittedName>
        <fullName evidence="3">Uncharacterized protein</fullName>
    </submittedName>
</protein>
<keyword evidence="2" id="KW-1185">Reference proteome</keyword>
<feature type="transmembrane region" description="Helical" evidence="1">
    <location>
        <begin position="107"/>
        <end position="126"/>
    </location>
</feature>
<dbReference type="GeneID" id="54366350"/>
<reference evidence="3" key="1">
    <citation type="submission" date="2020-01" db="EMBL/GenBank/DDBJ databases">
        <authorList>
            <consortium name="DOE Joint Genome Institute"/>
            <person name="Haridas S."/>
            <person name="Albert R."/>
            <person name="Binder M."/>
            <person name="Bloem J."/>
            <person name="Labutti K."/>
            <person name="Salamov A."/>
            <person name="Andreopoulos B."/>
            <person name="Baker S.E."/>
            <person name="Barry K."/>
            <person name="Bills G."/>
            <person name="Bluhm B.H."/>
            <person name="Cannon C."/>
            <person name="Castanera R."/>
            <person name="Culley D.E."/>
            <person name="Daum C."/>
            <person name="Ezra D."/>
            <person name="Gonzalez J.B."/>
            <person name="Henrissat B."/>
            <person name="Kuo A."/>
            <person name="Liang C."/>
            <person name="Lipzen A."/>
            <person name="Lutzoni F."/>
            <person name="Magnuson J."/>
            <person name="Mondo S."/>
            <person name="Nolan M."/>
            <person name="Ohm R."/>
            <person name="Pangilinan J."/>
            <person name="Park H.-J."/>
            <person name="Ramirez L."/>
            <person name="Alfaro M."/>
            <person name="Sun H."/>
            <person name="Tritt A."/>
            <person name="Yoshinaga Y."/>
            <person name="Zwiers L.-H."/>
            <person name="Turgeon B.G."/>
            <person name="Goodwin S.B."/>
            <person name="Spatafora J.W."/>
            <person name="Crous P.W."/>
            <person name="Grigoriev I.V."/>
        </authorList>
    </citation>
    <scope>NUCLEOTIDE SEQUENCE</scope>
    <source>
        <strain evidence="3">CBS 342.82</strain>
    </source>
</reference>
<reference evidence="3" key="3">
    <citation type="submission" date="2025-08" db="UniProtKB">
        <authorList>
            <consortium name="RefSeq"/>
        </authorList>
    </citation>
    <scope>IDENTIFICATION</scope>
    <source>
        <strain evidence="3">CBS 342.82</strain>
    </source>
</reference>
<dbReference type="Proteomes" id="UP000504637">
    <property type="component" value="Unplaced"/>
</dbReference>
<evidence type="ECO:0000313" key="2">
    <source>
        <dbReference type="Proteomes" id="UP000504637"/>
    </source>
</evidence>
<accession>A0A6J3LUL2</accession>
<evidence type="ECO:0000313" key="3">
    <source>
        <dbReference type="RefSeq" id="XP_033456507.1"/>
    </source>
</evidence>
<name>A0A6J3LUL2_9PEZI</name>
<sequence>MEDSRRALPRLSTQYLIHTEASSSGNLTLVDDLNATDEKLLPQIEGYFPNRENKDKPTKATIGRMHLHLQVFEHEHTYRGSATIFLFAFGTSVALGHILLPDRFVRMALIFMVISNYLLMHATWFWSCARRIPDAPGPDITDTEQGDPDRIKNVLDDVPGFLEGDSLASGQSRTTQPGPADAVAHAVSLKIRAHMMSGTKSVGEFEASDFVRRRT</sequence>
<feature type="transmembrane region" description="Helical" evidence="1">
    <location>
        <begin position="82"/>
        <end position="100"/>
    </location>
</feature>
<proteinExistence type="predicted"/>
<evidence type="ECO:0000256" key="1">
    <source>
        <dbReference type="SAM" id="Phobius"/>
    </source>
</evidence>
<keyword evidence="1" id="KW-0812">Transmembrane</keyword>
<dbReference type="AlphaFoldDB" id="A0A6J3LUL2"/>
<organism evidence="3">
    <name type="scientific">Dissoconium aciculare CBS 342.82</name>
    <dbReference type="NCBI Taxonomy" id="1314786"/>
    <lineage>
        <taxon>Eukaryota</taxon>
        <taxon>Fungi</taxon>
        <taxon>Dikarya</taxon>
        <taxon>Ascomycota</taxon>
        <taxon>Pezizomycotina</taxon>
        <taxon>Dothideomycetes</taxon>
        <taxon>Dothideomycetidae</taxon>
        <taxon>Mycosphaerellales</taxon>
        <taxon>Dissoconiaceae</taxon>
        <taxon>Dissoconium</taxon>
    </lineage>
</organism>
<reference evidence="3" key="2">
    <citation type="submission" date="2020-04" db="EMBL/GenBank/DDBJ databases">
        <authorList>
            <consortium name="NCBI Genome Project"/>
        </authorList>
    </citation>
    <scope>NUCLEOTIDE SEQUENCE</scope>
    <source>
        <strain evidence="3">CBS 342.82</strain>
    </source>
</reference>